<sequence>MKAYLVIDIDVKNPKNFKEYEDHVFDVVRHFGGHPIALDDNSTVMEGDWKPKRCVILEFPSKQNIEEFFNSEMYEPLKIIRRANSVGKAIAVEGV</sequence>
<organism evidence="1 2">
    <name type="scientific">Clostridium beijerinckii</name>
    <name type="common">Clostridium MP</name>
    <dbReference type="NCBI Taxonomy" id="1520"/>
    <lineage>
        <taxon>Bacteria</taxon>
        <taxon>Bacillati</taxon>
        <taxon>Bacillota</taxon>
        <taxon>Clostridia</taxon>
        <taxon>Eubacteriales</taxon>
        <taxon>Clostridiaceae</taxon>
        <taxon>Clostridium</taxon>
    </lineage>
</organism>
<dbReference type="Proteomes" id="UP000190973">
    <property type="component" value="Unassembled WGS sequence"/>
</dbReference>
<proteinExistence type="predicted"/>
<dbReference type="InterPro" id="IPR010753">
    <property type="entry name" value="DUF1330"/>
</dbReference>
<evidence type="ECO:0000313" key="1">
    <source>
        <dbReference type="EMBL" id="OOM63284.1"/>
    </source>
</evidence>
<protein>
    <submittedName>
        <fullName evidence="1">Uncharacterized protein</fullName>
    </submittedName>
</protein>
<dbReference type="RefSeq" id="WP_077837840.1">
    <property type="nucleotide sequence ID" value="NZ_JABSWK010000001.1"/>
</dbReference>
<accession>A0A1S8RR16</accession>
<reference evidence="1 2" key="1">
    <citation type="submission" date="2016-05" db="EMBL/GenBank/DDBJ databases">
        <title>Microbial solvent formation.</title>
        <authorList>
            <person name="Poehlein A."/>
            <person name="Montoya Solano J.D."/>
            <person name="Flitsch S."/>
            <person name="Krabben P."/>
            <person name="Duerre P."/>
            <person name="Daniel R."/>
        </authorList>
    </citation>
    <scope>NUCLEOTIDE SEQUENCE [LARGE SCALE GENOMIC DNA]</scope>
    <source>
        <strain evidence="1 2">DSM 53</strain>
    </source>
</reference>
<dbReference type="PANTHER" id="PTHR41521:SF4">
    <property type="entry name" value="BLR0684 PROTEIN"/>
    <property type="match status" value="1"/>
</dbReference>
<dbReference type="Pfam" id="PF07045">
    <property type="entry name" value="DUF1330"/>
    <property type="match status" value="1"/>
</dbReference>
<name>A0A1S8RR16_CLOBE</name>
<dbReference type="InterPro" id="IPR011008">
    <property type="entry name" value="Dimeric_a/b-barrel"/>
</dbReference>
<gene>
    <name evidence="1" type="ORF">CLBCK_11000</name>
</gene>
<dbReference type="Gene3D" id="3.30.70.100">
    <property type="match status" value="1"/>
</dbReference>
<dbReference type="SUPFAM" id="SSF54909">
    <property type="entry name" value="Dimeric alpha+beta barrel"/>
    <property type="match status" value="1"/>
</dbReference>
<comment type="caution">
    <text evidence="1">The sequence shown here is derived from an EMBL/GenBank/DDBJ whole genome shotgun (WGS) entry which is preliminary data.</text>
</comment>
<dbReference type="AlphaFoldDB" id="A0A1S8RR16"/>
<evidence type="ECO:0000313" key="2">
    <source>
        <dbReference type="Proteomes" id="UP000190973"/>
    </source>
</evidence>
<dbReference type="PANTHER" id="PTHR41521">
    <property type="match status" value="1"/>
</dbReference>
<dbReference type="EMBL" id="LZZI01000014">
    <property type="protein sequence ID" value="OOM63284.1"/>
    <property type="molecule type" value="Genomic_DNA"/>
</dbReference>